<feature type="transmembrane region" description="Helical" evidence="2">
    <location>
        <begin position="192"/>
        <end position="220"/>
    </location>
</feature>
<evidence type="ECO:0000313" key="4">
    <source>
        <dbReference type="EMBL" id="SHK05095.1"/>
    </source>
</evidence>
<feature type="transmembrane region" description="Helical" evidence="2">
    <location>
        <begin position="226"/>
        <end position="257"/>
    </location>
</feature>
<dbReference type="OrthoDB" id="121140at2"/>
<name>A0A1M6PAX2_PSETH</name>
<gene>
    <name evidence="4" type="ORF">SAMN05443637_102156</name>
</gene>
<feature type="domain" description="DUF7847" evidence="3">
    <location>
        <begin position="76"/>
        <end position="346"/>
    </location>
</feature>
<dbReference type="RefSeq" id="WP_073455300.1">
    <property type="nucleotide sequence ID" value="NZ_FRAP01000002.1"/>
</dbReference>
<keyword evidence="2" id="KW-0812">Transmembrane</keyword>
<evidence type="ECO:0000259" key="3">
    <source>
        <dbReference type="Pfam" id="PF25231"/>
    </source>
</evidence>
<organism evidence="4 5">
    <name type="scientific">Pseudonocardia thermophila</name>
    <dbReference type="NCBI Taxonomy" id="1848"/>
    <lineage>
        <taxon>Bacteria</taxon>
        <taxon>Bacillati</taxon>
        <taxon>Actinomycetota</taxon>
        <taxon>Actinomycetes</taxon>
        <taxon>Pseudonocardiales</taxon>
        <taxon>Pseudonocardiaceae</taxon>
        <taxon>Pseudonocardia</taxon>
    </lineage>
</organism>
<evidence type="ECO:0000313" key="5">
    <source>
        <dbReference type="Proteomes" id="UP000184363"/>
    </source>
</evidence>
<dbReference type="Proteomes" id="UP000184363">
    <property type="component" value="Unassembled WGS sequence"/>
</dbReference>
<keyword evidence="2" id="KW-0472">Membrane</keyword>
<feature type="transmembrane region" description="Helical" evidence="2">
    <location>
        <begin position="141"/>
        <end position="172"/>
    </location>
</feature>
<feature type="region of interest" description="Disordered" evidence="1">
    <location>
        <begin position="1"/>
        <end position="64"/>
    </location>
</feature>
<feature type="transmembrane region" description="Helical" evidence="2">
    <location>
        <begin position="95"/>
        <end position="121"/>
    </location>
</feature>
<dbReference type="InterPro" id="IPR057169">
    <property type="entry name" value="DUF7847"/>
</dbReference>
<sequence length="370" mass="38553">MNEPSEWARPDDRSPEQRRDEPQTAPEQQTPAPPQNQPYPPQYAPQGGQWGPPPGQRPGWRGTIRPGVIPLRPLGLGEVLDGAISFIRSNPKATIGLSAVVAAIAQLPQLAASLVFGVATLPNPEDAARDVDRYLEDVSGLIGPLLASSLLGFLVTSMLTGLLIVVLSQAVLGRRMEIAEAWRAVKGRIPGLLGISILATLGVSAVLFLGLVPAFAAIALDAGPGSILGLLLLGTLAGIAGAIYLGVSWALIGPAYVLEHAGAIASFGRSRRLVAPQWWRVFGTLLLTTVLIAIIGEILALPFSGAALAVSDDPLSGQLSPLGLVLTALGGVIAGAITTPFQAGVTGLIYFDQRMRREGLDITLQRAVGG</sequence>
<evidence type="ECO:0000256" key="2">
    <source>
        <dbReference type="SAM" id="Phobius"/>
    </source>
</evidence>
<dbReference type="AlphaFoldDB" id="A0A1M6PAX2"/>
<dbReference type="EMBL" id="FRAP01000002">
    <property type="protein sequence ID" value="SHK05095.1"/>
    <property type="molecule type" value="Genomic_DNA"/>
</dbReference>
<feature type="transmembrane region" description="Helical" evidence="2">
    <location>
        <begin position="278"/>
        <end position="303"/>
    </location>
</feature>
<accession>A0A1M6PAX2</accession>
<feature type="compositionally biased region" description="Basic and acidic residues" evidence="1">
    <location>
        <begin position="1"/>
        <end position="22"/>
    </location>
</feature>
<feature type="transmembrane region" description="Helical" evidence="2">
    <location>
        <begin position="323"/>
        <end position="351"/>
    </location>
</feature>
<feature type="compositionally biased region" description="Pro residues" evidence="1">
    <location>
        <begin position="31"/>
        <end position="43"/>
    </location>
</feature>
<dbReference type="STRING" id="1848.SAMN05443637_102156"/>
<keyword evidence="5" id="KW-1185">Reference proteome</keyword>
<reference evidence="4 5" key="1">
    <citation type="submission" date="2016-11" db="EMBL/GenBank/DDBJ databases">
        <authorList>
            <person name="Jaros S."/>
            <person name="Januszkiewicz K."/>
            <person name="Wedrychowicz H."/>
        </authorList>
    </citation>
    <scope>NUCLEOTIDE SEQUENCE [LARGE SCALE GENOMIC DNA]</scope>
    <source>
        <strain evidence="4 5">DSM 43832</strain>
    </source>
</reference>
<evidence type="ECO:0000256" key="1">
    <source>
        <dbReference type="SAM" id="MobiDB-lite"/>
    </source>
</evidence>
<protein>
    <recommendedName>
        <fullName evidence="3">DUF7847 domain-containing protein</fullName>
    </recommendedName>
</protein>
<keyword evidence="2" id="KW-1133">Transmembrane helix</keyword>
<proteinExistence type="predicted"/>
<dbReference type="Pfam" id="PF25231">
    <property type="entry name" value="DUF7847"/>
    <property type="match status" value="1"/>
</dbReference>